<dbReference type="EMBL" id="CP024988">
    <property type="protein sequence ID" value="AWT25974.1"/>
    <property type="molecule type" value="Genomic_DNA"/>
</dbReference>
<organism evidence="1 2">
    <name type="scientific">Corynebacterium provencense</name>
    <dbReference type="NCBI Taxonomy" id="1737425"/>
    <lineage>
        <taxon>Bacteria</taxon>
        <taxon>Bacillati</taxon>
        <taxon>Actinomycetota</taxon>
        <taxon>Actinomycetes</taxon>
        <taxon>Mycobacteriales</taxon>
        <taxon>Corynebacteriaceae</taxon>
        <taxon>Corynebacterium</taxon>
    </lineage>
</organism>
<accession>A0A2Z3YTN1</accession>
<dbReference type="Proteomes" id="UP000247696">
    <property type="component" value="Chromosome"/>
</dbReference>
<dbReference type="OrthoDB" id="9797478at2"/>
<dbReference type="KEGG" id="cpre:Csp1_11740"/>
<name>A0A2Z3YTN1_9CORY</name>
<keyword evidence="2" id="KW-1185">Reference proteome</keyword>
<sequence>MAGILGCDKNSVSRIERGDLAGISLPLLRAYIGCFGGTLQIDANFPDTAHHLPVDGRYDAAFGHLNPEPGPGSVY</sequence>
<proteinExistence type="predicted"/>
<protein>
    <submittedName>
        <fullName evidence="1">Uncharacterized protein</fullName>
    </submittedName>
</protein>
<evidence type="ECO:0000313" key="2">
    <source>
        <dbReference type="Proteomes" id="UP000247696"/>
    </source>
</evidence>
<reference evidence="2" key="1">
    <citation type="submission" date="2017-11" db="EMBL/GenBank/DDBJ databases">
        <title>Otitis media/interna in a cat caused by the recently described species Corynebacterium provencense.</title>
        <authorList>
            <person name="Kittl S."/>
            <person name="Brodard I."/>
            <person name="Rychener L."/>
            <person name="Jores J."/>
            <person name="Roosje P."/>
            <person name="Gobeli Brawand S."/>
        </authorList>
    </citation>
    <scope>NUCLEOTIDE SEQUENCE [LARGE SCALE GENOMIC DNA]</scope>
    <source>
        <strain evidence="2">17KM38</strain>
    </source>
</reference>
<evidence type="ECO:0000313" key="1">
    <source>
        <dbReference type="EMBL" id="AWT25974.1"/>
    </source>
</evidence>
<gene>
    <name evidence="1" type="ORF">Csp1_11740</name>
</gene>
<dbReference type="SUPFAM" id="SSF47413">
    <property type="entry name" value="lambda repressor-like DNA-binding domains"/>
    <property type="match status" value="1"/>
</dbReference>
<dbReference type="GO" id="GO:0003677">
    <property type="term" value="F:DNA binding"/>
    <property type="evidence" value="ECO:0007669"/>
    <property type="project" value="InterPro"/>
</dbReference>
<dbReference type="AlphaFoldDB" id="A0A2Z3YTN1"/>
<dbReference type="InterPro" id="IPR010982">
    <property type="entry name" value="Lambda_DNA-bd_dom_sf"/>
</dbReference>
<dbReference type="RefSeq" id="WP_110481302.1">
    <property type="nucleotide sequence ID" value="NZ_CP024988.1"/>
</dbReference>